<sequence>MPTTRSAEPVSAEPASAEPDRAAPPRTLWEAGRHPGRLVVRVVVLTLLLVVALDVAVDNHLGLPFDVALVVLSVVAALWVRPADFFTVGVLPPLLLALTVITLVVVDRRAVAQADDAVLQAVVSGLAHHALALLIGYAATLLVLALRQVALRNHGALRPKVGAAHQHHA</sequence>
<reference evidence="4" key="1">
    <citation type="submission" date="2020-02" db="EMBL/GenBank/DDBJ databases">
        <authorList>
            <person name="Meier V. D."/>
        </authorList>
    </citation>
    <scope>NUCLEOTIDE SEQUENCE</scope>
    <source>
        <strain evidence="4">AVDCRST_MAG24</strain>
    </source>
</reference>
<feature type="transmembrane region" description="Helical" evidence="2">
    <location>
        <begin position="85"/>
        <end position="106"/>
    </location>
</feature>
<evidence type="ECO:0000313" key="4">
    <source>
        <dbReference type="EMBL" id="CAA9337121.1"/>
    </source>
</evidence>
<feature type="region of interest" description="Disordered" evidence="1">
    <location>
        <begin position="1"/>
        <end position="26"/>
    </location>
</feature>
<organism evidence="4">
    <name type="scientific">uncultured Nocardioidaceae bacterium</name>
    <dbReference type="NCBI Taxonomy" id="253824"/>
    <lineage>
        <taxon>Bacteria</taxon>
        <taxon>Bacillati</taxon>
        <taxon>Actinomycetota</taxon>
        <taxon>Actinomycetes</taxon>
        <taxon>Propionibacteriales</taxon>
        <taxon>Nocardioidaceae</taxon>
        <taxon>environmental samples</taxon>
    </lineage>
</organism>
<feature type="compositionally biased region" description="Low complexity" evidence="1">
    <location>
        <begin position="1"/>
        <end position="17"/>
    </location>
</feature>
<gene>
    <name evidence="4" type="ORF">AVDCRST_MAG24-1092</name>
</gene>
<feature type="domain" description="DUF6542" evidence="3">
    <location>
        <begin position="35"/>
        <end position="152"/>
    </location>
</feature>
<dbReference type="InterPro" id="IPR046672">
    <property type="entry name" value="DUF6542"/>
</dbReference>
<keyword evidence="2" id="KW-1133">Transmembrane helix</keyword>
<protein>
    <recommendedName>
        <fullName evidence="3">DUF6542 domain-containing protein</fullName>
    </recommendedName>
</protein>
<evidence type="ECO:0000259" key="3">
    <source>
        <dbReference type="Pfam" id="PF20177"/>
    </source>
</evidence>
<feature type="transmembrane region" description="Helical" evidence="2">
    <location>
        <begin position="126"/>
        <end position="146"/>
    </location>
</feature>
<accession>A0A6J4LQF6</accession>
<feature type="transmembrane region" description="Helical" evidence="2">
    <location>
        <begin position="38"/>
        <end position="57"/>
    </location>
</feature>
<feature type="transmembrane region" description="Helical" evidence="2">
    <location>
        <begin position="63"/>
        <end position="80"/>
    </location>
</feature>
<evidence type="ECO:0000256" key="2">
    <source>
        <dbReference type="SAM" id="Phobius"/>
    </source>
</evidence>
<dbReference type="EMBL" id="CADCUF010000167">
    <property type="protein sequence ID" value="CAA9337121.1"/>
    <property type="molecule type" value="Genomic_DNA"/>
</dbReference>
<keyword evidence="2" id="KW-0812">Transmembrane</keyword>
<dbReference type="Pfam" id="PF20177">
    <property type="entry name" value="DUF6542"/>
    <property type="match status" value="1"/>
</dbReference>
<keyword evidence="2" id="KW-0472">Membrane</keyword>
<name>A0A6J4LQF6_9ACTN</name>
<dbReference type="AlphaFoldDB" id="A0A6J4LQF6"/>
<proteinExistence type="predicted"/>
<evidence type="ECO:0000256" key="1">
    <source>
        <dbReference type="SAM" id="MobiDB-lite"/>
    </source>
</evidence>